<evidence type="ECO:0000256" key="7">
    <source>
        <dbReference type="ARBA" id="ARBA00022553"/>
    </source>
</evidence>
<dbReference type="InParanoid" id="T0QTZ0"/>
<comment type="subcellular location">
    <subcellularLocation>
        <location evidence="2">Cell membrane</location>
    </subcellularLocation>
    <subcellularLocation>
        <location evidence="3">Cytoplasm</location>
    </subcellularLocation>
    <subcellularLocation>
        <location evidence="1">Nucleus</location>
    </subcellularLocation>
</comment>
<dbReference type="GO" id="GO:0005634">
    <property type="term" value="C:nucleus"/>
    <property type="evidence" value="ECO:0007669"/>
    <property type="project" value="UniProtKB-SubCell"/>
</dbReference>
<evidence type="ECO:0000259" key="17">
    <source>
        <dbReference type="PROSITE" id="PS50222"/>
    </source>
</evidence>
<gene>
    <name evidence="18" type="ORF">SDRG_05053</name>
</gene>
<evidence type="ECO:0000256" key="16">
    <source>
        <dbReference type="ARBA" id="ARBA00038164"/>
    </source>
</evidence>
<evidence type="ECO:0000313" key="19">
    <source>
        <dbReference type="Proteomes" id="UP000030762"/>
    </source>
</evidence>
<keyword evidence="4" id="KW-0813">Transport</keyword>
<dbReference type="Gene3D" id="1.10.238.10">
    <property type="entry name" value="EF-hand"/>
    <property type="match status" value="1"/>
</dbReference>
<dbReference type="InterPro" id="IPR011992">
    <property type="entry name" value="EF-hand-dom_pair"/>
</dbReference>
<name>T0QTZ0_SAPDV</name>
<protein>
    <recommendedName>
        <fullName evidence="17">EF-hand domain-containing protein</fullName>
    </recommendedName>
</protein>
<evidence type="ECO:0000256" key="8">
    <source>
        <dbReference type="ARBA" id="ARBA00022707"/>
    </source>
</evidence>
<keyword evidence="15" id="KW-0449">Lipoprotein</keyword>
<dbReference type="Proteomes" id="UP000030762">
    <property type="component" value="Unassembled WGS sequence"/>
</dbReference>
<dbReference type="GO" id="GO:0005509">
    <property type="term" value="F:calcium ion binding"/>
    <property type="evidence" value="ECO:0007669"/>
    <property type="project" value="InterPro"/>
</dbReference>
<keyword evidence="14" id="KW-0539">Nucleus</keyword>
<evidence type="ECO:0000256" key="11">
    <source>
        <dbReference type="ARBA" id="ARBA00022837"/>
    </source>
</evidence>
<proteinExistence type="inferred from homology"/>
<dbReference type="eggNOG" id="KOG0034">
    <property type="taxonomic scope" value="Eukaryota"/>
</dbReference>
<dbReference type="PANTHER" id="PTHR46002">
    <property type="entry name" value="EG:114D9.1 PROTEIN-RELATED"/>
    <property type="match status" value="1"/>
</dbReference>
<keyword evidence="9" id="KW-0479">Metal-binding</keyword>
<evidence type="ECO:0000256" key="5">
    <source>
        <dbReference type="ARBA" id="ARBA00022475"/>
    </source>
</evidence>
<reference evidence="18 19" key="1">
    <citation type="submission" date="2012-04" db="EMBL/GenBank/DDBJ databases">
        <title>The Genome Sequence of Saprolegnia declina VS20.</title>
        <authorList>
            <consortium name="The Broad Institute Genome Sequencing Platform"/>
            <person name="Russ C."/>
            <person name="Nusbaum C."/>
            <person name="Tyler B."/>
            <person name="van West P."/>
            <person name="Dieguez-Uribeondo J."/>
            <person name="de Bruijn I."/>
            <person name="Tripathy S."/>
            <person name="Jiang R."/>
            <person name="Young S.K."/>
            <person name="Zeng Q."/>
            <person name="Gargeya S."/>
            <person name="Fitzgerald M."/>
            <person name="Haas B."/>
            <person name="Abouelleil A."/>
            <person name="Alvarado L."/>
            <person name="Arachchi H.M."/>
            <person name="Berlin A."/>
            <person name="Chapman S.B."/>
            <person name="Goldberg J."/>
            <person name="Griggs A."/>
            <person name="Gujja S."/>
            <person name="Hansen M."/>
            <person name="Howarth C."/>
            <person name="Imamovic A."/>
            <person name="Larimer J."/>
            <person name="McCowen C."/>
            <person name="Montmayeur A."/>
            <person name="Murphy C."/>
            <person name="Neiman D."/>
            <person name="Pearson M."/>
            <person name="Priest M."/>
            <person name="Roberts A."/>
            <person name="Saif S."/>
            <person name="Shea T."/>
            <person name="Sisk P."/>
            <person name="Sykes S."/>
            <person name="Wortman J."/>
            <person name="Nusbaum C."/>
            <person name="Birren B."/>
        </authorList>
    </citation>
    <scope>NUCLEOTIDE SEQUENCE [LARGE SCALE GENOMIC DNA]</scope>
    <source>
        <strain evidence="18 19">VS20</strain>
    </source>
</reference>
<dbReference type="Pfam" id="PF13499">
    <property type="entry name" value="EF-hand_7"/>
    <property type="match status" value="1"/>
</dbReference>
<keyword evidence="13" id="KW-0472">Membrane</keyword>
<evidence type="ECO:0000256" key="12">
    <source>
        <dbReference type="ARBA" id="ARBA00022927"/>
    </source>
</evidence>
<dbReference type="VEuPathDB" id="FungiDB:SDRG_05053"/>
<evidence type="ECO:0000313" key="18">
    <source>
        <dbReference type="EMBL" id="EQC37450.1"/>
    </source>
</evidence>
<keyword evidence="5" id="KW-1003">Cell membrane</keyword>
<keyword evidence="8" id="KW-0519">Myristate</keyword>
<evidence type="ECO:0000256" key="13">
    <source>
        <dbReference type="ARBA" id="ARBA00023136"/>
    </source>
</evidence>
<comment type="similarity">
    <text evidence="16">Belongs to the calcineurin regulatory subunit family. CHP subfamily.</text>
</comment>
<evidence type="ECO:0000256" key="6">
    <source>
        <dbReference type="ARBA" id="ARBA00022490"/>
    </source>
</evidence>
<dbReference type="GeneID" id="19945780"/>
<evidence type="ECO:0000256" key="15">
    <source>
        <dbReference type="ARBA" id="ARBA00023288"/>
    </source>
</evidence>
<dbReference type="SUPFAM" id="SSF47473">
    <property type="entry name" value="EF-hand"/>
    <property type="match status" value="1"/>
</dbReference>
<feature type="domain" description="EF-hand" evidence="17">
    <location>
        <begin position="100"/>
        <end position="135"/>
    </location>
</feature>
<evidence type="ECO:0000256" key="1">
    <source>
        <dbReference type="ARBA" id="ARBA00004123"/>
    </source>
</evidence>
<dbReference type="PROSITE" id="PS00018">
    <property type="entry name" value="EF_HAND_1"/>
    <property type="match status" value="1"/>
</dbReference>
<evidence type="ECO:0000256" key="9">
    <source>
        <dbReference type="ARBA" id="ARBA00022723"/>
    </source>
</evidence>
<dbReference type="GO" id="GO:0005886">
    <property type="term" value="C:plasma membrane"/>
    <property type="evidence" value="ECO:0007669"/>
    <property type="project" value="UniProtKB-SubCell"/>
</dbReference>
<dbReference type="STRING" id="1156394.T0QTZ0"/>
<sequence length="188" mass="21118">MGQYLAARRAPPPCDLSPEQIEEIRMLTLLPVEAILHFRTRFLVYSTDDAMSKDAFLSIPVVAINPLRERLWSLFELTPEGDVAFPAFVAVMAVFTYHSSKDAKLRASFKLHDFDGDGRISKADLLAYLCLVADYGDPTDETEKDLDMVVTRTMEEVSSDGTAEFLSFDDFARVVLATEFETKLLLPL</sequence>
<dbReference type="InterPro" id="IPR051875">
    <property type="entry name" value="Calcineurin_B_homologous"/>
</dbReference>
<evidence type="ECO:0000256" key="2">
    <source>
        <dbReference type="ARBA" id="ARBA00004236"/>
    </source>
</evidence>
<keyword evidence="12" id="KW-0653">Protein transport</keyword>
<evidence type="ECO:0000256" key="3">
    <source>
        <dbReference type="ARBA" id="ARBA00004496"/>
    </source>
</evidence>
<dbReference type="OrthoDB" id="191686at2759"/>
<keyword evidence="11" id="KW-0106">Calcium</keyword>
<keyword evidence="10" id="KW-0677">Repeat</keyword>
<accession>T0QTZ0</accession>
<dbReference type="PROSITE" id="PS50222">
    <property type="entry name" value="EF_HAND_2"/>
    <property type="match status" value="1"/>
</dbReference>
<dbReference type="EMBL" id="JH767144">
    <property type="protein sequence ID" value="EQC37450.1"/>
    <property type="molecule type" value="Genomic_DNA"/>
</dbReference>
<evidence type="ECO:0000256" key="4">
    <source>
        <dbReference type="ARBA" id="ARBA00022448"/>
    </source>
</evidence>
<dbReference type="GO" id="GO:0015031">
    <property type="term" value="P:protein transport"/>
    <property type="evidence" value="ECO:0007669"/>
    <property type="project" value="UniProtKB-KW"/>
</dbReference>
<dbReference type="OMA" id="AILHFRT"/>
<evidence type="ECO:0000256" key="10">
    <source>
        <dbReference type="ARBA" id="ARBA00022737"/>
    </source>
</evidence>
<dbReference type="AlphaFoldDB" id="T0QTZ0"/>
<organism evidence="18 19">
    <name type="scientific">Saprolegnia diclina (strain VS20)</name>
    <dbReference type="NCBI Taxonomy" id="1156394"/>
    <lineage>
        <taxon>Eukaryota</taxon>
        <taxon>Sar</taxon>
        <taxon>Stramenopiles</taxon>
        <taxon>Oomycota</taxon>
        <taxon>Saprolegniomycetes</taxon>
        <taxon>Saprolegniales</taxon>
        <taxon>Saprolegniaceae</taxon>
        <taxon>Saprolegnia</taxon>
    </lineage>
</organism>
<dbReference type="GO" id="GO:0005737">
    <property type="term" value="C:cytoplasm"/>
    <property type="evidence" value="ECO:0007669"/>
    <property type="project" value="UniProtKB-SubCell"/>
</dbReference>
<keyword evidence="6" id="KW-0963">Cytoplasm</keyword>
<dbReference type="InterPro" id="IPR018247">
    <property type="entry name" value="EF_Hand_1_Ca_BS"/>
</dbReference>
<dbReference type="InterPro" id="IPR002048">
    <property type="entry name" value="EF_hand_dom"/>
</dbReference>
<keyword evidence="19" id="KW-1185">Reference proteome</keyword>
<keyword evidence="7" id="KW-0597">Phosphoprotein</keyword>
<evidence type="ECO:0000256" key="14">
    <source>
        <dbReference type="ARBA" id="ARBA00023242"/>
    </source>
</evidence>
<dbReference type="RefSeq" id="XP_008608970.1">
    <property type="nucleotide sequence ID" value="XM_008610748.1"/>
</dbReference>